<keyword evidence="2" id="KW-1185">Reference proteome</keyword>
<sequence length="265" mass="31359">MTFSTHFIMKPPSTQARQLTHPNCPYHTFHHFLSLPRELRDLVYHFLMATLPSRVLVSARLPISPLILQPDTLPAIFFTNKQLQRESILIYLQRTRFIFDDVYPRTVRGAIQPLENFLNRFERGFESIRMLTFHGVKSFGSLSFQEDVYPARFVKRCTGLRDLVIEFRFSHLLKFEARDDDEQDETRARLLTMEEIRTRWRLEGLFGMEKLKVVRFRCAVARWHMEDYGFESVDEIVENVGRVLKEGFEERGRVVEWSVEAVLPS</sequence>
<evidence type="ECO:0000313" key="1">
    <source>
        <dbReference type="EMBL" id="KAH7091565.1"/>
    </source>
</evidence>
<dbReference type="EMBL" id="JAGMVJ010000004">
    <property type="protein sequence ID" value="KAH7091565.1"/>
    <property type="molecule type" value="Genomic_DNA"/>
</dbReference>
<organism evidence="1 2">
    <name type="scientific">Paraphoma chrysanthemicola</name>
    <dbReference type="NCBI Taxonomy" id="798071"/>
    <lineage>
        <taxon>Eukaryota</taxon>
        <taxon>Fungi</taxon>
        <taxon>Dikarya</taxon>
        <taxon>Ascomycota</taxon>
        <taxon>Pezizomycotina</taxon>
        <taxon>Dothideomycetes</taxon>
        <taxon>Pleosporomycetidae</taxon>
        <taxon>Pleosporales</taxon>
        <taxon>Pleosporineae</taxon>
        <taxon>Phaeosphaeriaceae</taxon>
        <taxon>Paraphoma</taxon>
    </lineage>
</organism>
<comment type="caution">
    <text evidence="1">The sequence shown here is derived from an EMBL/GenBank/DDBJ whole genome shotgun (WGS) entry which is preliminary data.</text>
</comment>
<evidence type="ECO:0008006" key="3">
    <source>
        <dbReference type="Google" id="ProtNLM"/>
    </source>
</evidence>
<name>A0A8K0W231_9PLEO</name>
<reference evidence="1" key="1">
    <citation type="journal article" date="2021" name="Nat. Commun.">
        <title>Genetic determinants of endophytism in the Arabidopsis root mycobiome.</title>
        <authorList>
            <person name="Mesny F."/>
            <person name="Miyauchi S."/>
            <person name="Thiergart T."/>
            <person name="Pickel B."/>
            <person name="Atanasova L."/>
            <person name="Karlsson M."/>
            <person name="Huettel B."/>
            <person name="Barry K.W."/>
            <person name="Haridas S."/>
            <person name="Chen C."/>
            <person name="Bauer D."/>
            <person name="Andreopoulos W."/>
            <person name="Pangilinan J."/>
            <person name="LaButti K."/>
            <person name="Riley R."/>
            <person name="Lipzen A."/>
            <person name="Clum A."/>
            <person name="Drula E."/>
            <person name="Henrissat B."/>
            <person name="Kohler A."/>
            <person name="Grigoriev I.V."/>
            <person name="Martin F.M."/>
            <person name="Hacquard S."/>
        </authorList>
    </citation>
    <scope>NUCLEOTIDE SEQUENCE</scope>
    <source>
        <strain evidence="1">MPI-SDFR-AT-0120</strain>
    </source>
</reference>
<proteinExistence type="predicted"/>
<gene>
    <name evidence="1" type="ORF">FB567DRAFT_518974</name>
</gene>
<protein>
    <recommendedName>
        <fullName evidence="3">F-box domain-containing protein</fullName>
    </recommendedName>
</protein>
<dbReference type="AlphaFoldDB" id="A0A8K0W231"/>
<evidence type="ECO:0000313" key="2">
    <source>
        <dbReference type="Proteomes" id="UP000813461"/>
    </source>
</evidence>
<accession>A0A8K0W231</accession>
<dbReference type="OrthoDB" id="3756103at2759"/>
<dbReference type="Proteomes" id="UP000813461">
    <property type="component" value="Unassembled WGS sequence"/>
</dbReference>